<dbReference type="Proteomes" id="UP001558652">
    <property type="component" value="Unassembled WGS sequence"/>
</dbReference>
<keyword evidence="2" id="KW-0645">Protease</keyword>
<dbReference type="FunFam" id="3.40.395.10:FF:000001">
    <property type="entry name" value="Sentrin-specific protease 1"/>
    <property type="match status" value="1"/>
</dbReference>
<dbReference type="GO" id="GO:0006508">
    <property type="term" value="P:proteolysis"/>
    <property type="evidence" value="ECO:0007669"/>
    <property type="project" value="UniProtKB-KW"/>
</dbReference>
<dbReference type="PANTHER" id="PTHR12606:SF141">
    <property type="entry name" value="GH15225P-RELATED"/>
    <property type="match status" value="1"/>
</dbReference>
<protein>
    <recommendedName>
        <fullName evidence="5">Ubiquitin-like protease family profile domain-containing protein</fullName>
    </recommendedName>
</protein>
<dbReference type="PANTHER" id="PTHR12606">
    <property type="entry name" value="SENTRIN/SUMO-SPECIFIC PROTEASE"/>
    <property type="match status" value="1"/>
</dbReference>
<dbReference type="EMBL" id="JBFDAA010000011">
    <property type="protein sequence ID" value="KAL1124088.1"/>
    <property type="molecule type" value="Genomic_DNA"/>
</dbReference>
<feature type="domain" description="Ubiquitin-like protease family profile" evidence="5">
    <location>
        <begin position="20"/>
        <end position="183"/>
    </location>
</feature>
<dbReference type="GO" id="GO:0080090">
    <property type="term" value="P:regulation of primary metabolic process"/>
    <property type="evidence" value="ECO:0007669"/>
    <property type="project" value="UniProtKB-ARBA"/>
</dbReference>
<evidence type="ECO:0000256" key="1">
    <source>
        <dbReference type="ARBA" id="ARBA00005234"/>
    </source>
</evidence>
<keyword evidence="7" id="KW-1185">Reference proteome</keyword>
<feature type="non-terminal residue" evidence="6">
    <location>
        <position position="1"/>
    </location>
</feature>
<sequence>VKAALKSNPAEELIVQGFGISIKRRDISTLKGLNWLNDEVINFYMNLLMERAKENPHLPKVYAFNTFFYPKLVKQGHSSLRRWTRKVDIFSHDLIVVPVHLQMHWCMAIIDLKERSIKYYDSMGHPNDTCLKALLTYLVEEYKDKKNGEYDINGWTLENVKDLPQQNNGSDCGVFACTFAEYACRRASFTFSQKEMTYFREKMVYEIVSSCLMS</sequence>
<dbReference type="AlphaFoldDB" id="A0ABD0YW90"/>
<reference evidence="6 7" key="1">
    <citation type="submission" date="2024-07" db="EMBL/GenBank/DDBJ databases">
        <title>Chromosome-level genome assembly of the water stick insect Ranatra chinensis (Heteroptera: Nepidae).</title>
        <authorList>
            <person name="Liu X."/>
        </authorList>
    </citation>
    <scope>NUCLEOTIDE SEQUENCE [LARGE SCALE GENOMIC DNA]</scope>
    <source>
        <strain evidence="6">Cailab_2021Rc</strain>
        <tissue evidence="6">Muscle</tissue>
    </source>
</reference>
<accession>A0ABD0YW90</accession>
<dbReference type="Gene3D" id="3.40.395.10">
    <property type="entry name" value="Adenoviral Proteinase, Chain A"/>
    <property type="match status" value="1"/>
</dbReference>
<dbReference type="InterPro" id="IPR038765">
    <property type="entry name" value="Papain-like_cys_pep_sf"/>
</dbReference>
<comment type="caution">
    <text evidence="6">The sequence shown here is derived from an EMBL/GenBank/DDBJ whole genome shotgun (WGS) entry which is preliminary data.</text>
</comment>
<evidence type="ECO:0000256" key="3">
    <source>
        <dbReference type="ARBA" id="ARBA00022801"/>
    </source>
</evidence>
<evidence type="ECO:0000313" key="7">
    <source>
        <dbReference type="Proteomes" id="UP001558652"/>
    </source>
</evidence>
<dbReference type="PROSITE" id="PS50600">
    <property type="entry name" value="ULP_PROTEASE"/>
    <property type="match status" value="1"/>
</dbReference>
<dbReference type="GO" id="GO:0008234">
    <property type="term" value="F:cysteine-type peptidase activity"/>
    <property type="evidence" value="ECO:0007669"/>
    <property type="project" value="UniProtKB-KW"/>
</dbReference>
<keyword evidence="3" id="KW-0378">Hydrolase</keyword>
<proteinExistence type="inferred from homology"/>
<evidence type="ECO:0000256" key="4">
    <source>
        <dbReference type="ARBA" id="ARBA00022807"/>
    </source>
</evidence>
<dbReference type="GO" id="GO:0060255">
    <property type="term" value="P:regulation of macromolecule metabolic process"/>
    <property type="evidence" value="ECO:0007669"/>
    <property type="project" value="UniProtKB-ARBA"/>
</dbReference>
<evidence type="ECO:0000313" key="6">
    <source>
        <dbReference type="EMBL" id="KAL1124088.1"/>
    </source>
</evidence>
<evidence type="ECO:0000259" key="5">
    <source>
        <dbReference type="PROSITE" id="PS50600"/>
    </source>
</evidence>
<dbReference type="InterPro" id="IPR003653">
    <property type="entry name" value="Peptidase_C48_C"/>
</dbReference>
<evidence type="ECO:0000256" key="2">
    <source>
        <dbReference type="ARBA" id="ARBA00022670"/>
    </source>
</evidence>
<dbReference type="Pfam" id="PF02902">
    <property type="entry name" value="Peptidase_C48"/>
    <property type="match status" value="1"/>
</dbReference>
<comment type="similarity">
    <text evidence="1">Belongs to the peptidase C48 family.</text>
</comment>
<gene>
    <name evidence="6" type="ORF">AAG570_001858</name>
</gene>
<organism evidence="6 7">
    <name type="scientific">Ranatra chinensis</name>
    <dbReference type="NCBI Taxonomy" id="642074"/>
    <lineage>
        <taxon>Eukaryota</taxon>
        <taxon>Metazoa</taxon>
        <taxon>Ecdysozoa</taxon>
        <taxon>Arthropoda</taxon>
        <taxon>Hexapoda</taxon>
        <taxon>Insecta</taxon>
        <taxon>Pterygota</taxon>
        <taxon>Neoptera</taxon>
        <taxon>Paraneoptera</taxon>
        <taxon>Hemiptera</taxon>
        <taxon>Heteroptera</taxon>
        <taxon>Panheteroptera</taxon>
        <taxon>Nepomorpha</taxon>
        <taxon>Nepidae</taxon>
        <taxon>Ranatrinae</taxon>
        <taxon>Ranatra</taxon>
    </lineage>
</organism>
<name>A0ABD0YW90_9HEMI</name>
<dbReference type="SUPFAM" id="SSF54001">
    <property type="entry name" value="Cysteine proteinases"/>
    <property type="match status" value="1"/>
</dbReference>
<keyword evidence="4" id="KW-0788">Thiol protease</keyword>